<sequence>MLPPLQSNRVVLVVDLVESVRLMSVNETAVVGQWHNFVQHALTQVLPAHGGRLVKSLGDGMLAEFEVCSQAIQATLKLQRYFDRFNATAEAESQMHLRAGLHVTHLYRDEQDVYGHGVNLAARIASLAEPGETVVTSAVRDAMVDGIDGDVEDMGESYLKHWPEPVRTWRIQPVSTTAFNWRPERREAPATDFRPSIAVIPFEARTPSPEHFVIGELIADGVIAQLARSQNVRVISRMSTTAFRGRGATSGEINDKLDAPFVLSGGYAALGDKVMITAELADTRRGEVVWADRLSGDTMDLMQVESELINKLSSACAHAMLNAEVQRTLVQPLPKLDSNALMLGGITLMHRSTPRDLQRSQQLLEAVAERHKRVAAPWAWLAKWHIIQVVQGLSSDPANAFRRAISIADRALDMEPNSALAMAIKGHALCHLGSDVDGSRQLLQEATQSNPNDPMAWLYSCVWSAMWGRPHDSVTEAENALNLSPLDPQRYYFEMMLATSYLVVGEYEKTAKLCQSSLQKNRYHLPTIRTLVAAQYELGQVEDAQDTFQTLMRLQPSLTLAAYLETGGVSPTRQKVAHALSALGLR</sequence>
<dbReference type="GO" id="GO:0004016">
    <property type="term" value="F:adenylate cyclase activity"/>
    <property type="evidence" value="ECO:0007669"/>
    <property type="project" value="UniProtKB-ARBA"/>
</dbReference>
<evidence type="ECO:0000259" key="1">
    <source>
        <dbReference type="PROSITE" id="PS50125"/>
    </source>
</evidence>
<proteinExistence type="predicted"/>
<dbReference type="Gene3D" id="1.25.40.10">
    <property type="entry name" value="Tetratricopeptide repeat domain"/>
    <property type="match status" value="1"/>
</dbReference>
<gene>
    <name evidence="2" type="ORF">LPB072_09510</name>
</gene>
<dbReference type="Pfam" id="PF00211">
    <property type="entry name" value="Guanylate_cyc"/>
    <property type="match status" value="1"/>
</dbReference>
<dbReference type="AlphaFoldDB" id="A0A1D8NVC0"/>
<dbReference type="Gene3D" id="3.40.50.10070">
    <property type="entry name" value="TolB, N-terminal domain"/>
    <property type="match status" value="1"/>
</dbReference>
<dbReference type="InterPro" id="IPR029787">
    <property type="entry name" value="Nucleotide_cyclase"/>
</dbReference>
<dbReference type="SUPFAM" id="SSF48452">
    <property type="entry name" value="TPR-like"/>
    <property type="match status" value="1"/>
</dbReference>
<dbReference type="CDD" id="cd07302">
    <property type="entry name" value="CHD"/>
    <property type="match status" value="1"/>
</dbReference>
<evidence type="ECO:0000313" key="2">
    <source>
        <dbReference type="EMBL" id="AOW13050.1"/>
    </source>
</evidence>
<dbReference type="InterPro" id="IPR011990">
    <property type="entry name" value="TPR-like_helical_dom_sf"/>
</dbReference>
<accession>A0A1D8NVC0</accession>
<dbReference type="PROSITE" id="PS50125">
    <property type="entry name" value="GUANYLATE_CYCLASE_2"/>
    <property type="match status" value="1"/>
</dbReference>
<reference evidence="2 3" key="1">
    <citation type="submission" date="2016-10" db="EMBL/GenBank/DDBJ databases">
        <title>Hydorgenophaga sp. LPB0072 isolated from gastropod.</title>
        <authorList>
            <person name="Kim E."/>
            <person name="Yi H."/>
        </authorList>
    </citation>
    <scope>NUCLEOTIDE SEQUENCE [LARGE SCALE GENOMIC DNA]</scope>
    <source>
        <strain evidence="2 3">LPB0072</strain>
    </source>
</reference>
<evidence type="ECO:0000313" key="3">
    <source>
        <dbReference type="Proteomes" id="UP000185680"/>
    </source>
</evidence>
<dbReference type="STRING" id="1763535.LPB072_09510"/>
<dbReference type="PANTHER" id="PTHR43081">
    <property type="entry name" value="ADENYLATE CYCLASE, TERMINAL-DIFFERENTIATION SPECIFIC-RELATED"/>
    <property type="match status" value="1"/>
</dbReference>
<dbReference type="InterPro" id="IPR050697">
    <property type="entry name" value="Adenylyl/Guanylyl_Cyclase_3/4"/>
</dbReference>
<organism evidence="2 3">
    <name type="scientific">Hydrogenophaga crassostreae</name>
    <dbReference type="NCBI Taxonomy" id="1763535"/>
    <lineage>
        <taxon>Bacteria</taxon>
        <taxon>Pseudomonadati</taxon>
        <taxon>Pseudomonadota</taxon>
        <taxon>Betaproteobacteria</taxon>
        <taxon>Burkholderiales</taxon>
        <taxon>Comamonadaceae</taxon>
        <taxon>Hydrogenophaga</taxon>
    </lineage>
</organism>
<dbReference type="SUPFAM" id="SSF55073">
    <property type="entry name" value="Nucleotide cyclase"/>
    <property type="match status" value="1"/>
</dbReference>
<dbReference type="GO" id="GO:0035556">
    <property type="term" value="P:intracellular signal transduction"/>
    <property type="evidence" value="ECO:0007669"/>
    <property type="project" value="InterPro"/>
</dbReference>
<dbReference type="InterPro" id="IPR001054">
    <property type="entry name" value="A/G_cyclase"/>
</dbReference>
<dbReference type="GO" id="GO:0009190">
    <property type="term" value="P:cyclic nucleotide biosynthetic process"/>
    <property type="evidence" value="ECO:0007669"/>
    <property type="project" value="InterPro"/>
</dbReference>
<dbReference type="PANTHER" id="PTHR43081:SF1">
    <property type="entry name" value="ADENYLATE CYCLASE, TERMINAL-DIFFERENTIATION SPECIFIC"/>
    <property type="match status" value="1"/>
</dbReference>
<name>A0A1D8NVC0_9BURK</name>
<feature type="domain" description="Guanylate cyclase" evidence="1">
    <location>
        <begin position="10"/>
        <end position="125"/>
    </location>
</feature>
<dbReference type="Gene3D" id="3.30.70.1230">
    <property type="entry name" value="Nucleotide cyclase"/>
    <property type="match status" value="1"/>
</dbReference>
<dbReference type="Proteomes" id="UP000185680">
    <property type="component" value="Chromosome"/>
</dbReference>
<dbReference type="EMBL" id="CP017476">
    <property type="protein sequence ID" value="AOW13050.1"/>
    <property type="molecule type" value="Genomic_DNA"/>
</dbReference>
<protein>
    <recommendedName>
        <fullName evidence="1">Guanylate cyclase domain-containing protein</fullName>
    </recommendedName>
</protein>
<dbReference type="KEGG" id="hyl:LPB072_09510"/>